<feature type="region of interest" description="Disordered" evidence="1">
    <location>
        <begin position="1"/>
        <end position="54"/>
    </location>
</feature>
<feature type="compositionally biased region" description="Basic and acidic residues" evidence="1">
    <location>
        <begin position="41"/>
        <end position="54"/>
    </location>
</feature>
<dbReference type="EMBL" id="CM001883">
    <property type="protein sequence ID" value="EOY08356.1"/>
    <property type="molecule type" value="Genomic_DNA"/>
</dbReference>
<reference evidence="2 3" key="1">
    <citation type="journal article" date="2013" name="Genome Biol.">
        <title>The genome sequence of the most widely cultivated cacao type and its use to identify candidate genes regulating pod color.</title>
        <authorList>
            <person name="Motamayor J.C."/>
            <person name="Mockaitis K."/>
            <person name="Schmutz J."/>
            <person name="Haiminen N."/>
            <person name="Iii D.L."/>
            <person name="Cornejo O."/>
            <person name="Findley S.D."/>
            <person name="Zheng P."/>
            <person name="Utro F."/>
            <person name="Royaert S."/>
            <person name="Saski C."/>
            <person name="Jenkins J."/>
            <person name="Podicheti R."/>
            <person name="Zhao M."/>
            <person name="Scheffler B.E."/>
            <person name="Stack J.C."/>
            <person name="Feltus F.A."/>
            <person name="Mustiga G.M."/>
            <person name="Amores F."/>
            <person name="Phillips W."/>
            <person name="Marelli J.P."/>
            <person name="May G.D."/>
            <person name="Shapiro H."/>
            <person name="Ma J."/>
            <person name="Bustamante C.D."/>
            <person name="Schnell R.J."/>
            <person name="Main D."/>
            <person name="Gilbert D."/>
            <person name="Parida L."/>
            <person name="Kuhn D.N."/>
        </authorList>
    </citation>
    <scope>NUCLEOTIDE SEQUENCE [LARGE SCALE GENOMIC DNA]</scope>
    <source>
        <strain evidence="3">cv. Matina 1-6</strain>
    </source>
</reference>
<protein>
    <submittedName>
        <fullName evidence="2">Uncharacterized protein</fullName>
    </submittedName>
</protein>
<dbReference type="Gramene" id="EOY08356">
    <property type="protein sequence ID" value="EOY08356"/>
    <property type="gene ID" value="TCM_022711"/>
</dbReference>
<evidence type="ECO:0000313" key="2">
    <source>
        <dbReference type="EMBL" id="EOY08356.1"/>
    </source>
</evidence>
<evidence type="ECO:0000256" key="1">
    <source>
        <dbReference type="SAM" id="MobiDB-lite"/>
    </source>
</evidence>
<keyword evidence="3" id="KW-1185">Reference proteome</keyword>
<organism evidence="2 3">
    <name type="scientific">Theobroma cacao</name>
    <name type="common">Cacao</name>
    <name type="synonym">Cocoa</name>
    <dbReference type="NCBI Taxonomy" id="3641"/>
    <lineage>
        <taxon>Eukaryota</taxon>
        <taxon>Viridiplantae</taxon>
        <taxon>Streptophyta</taxon>
        <taxon>Embryophyta</taxon>
        <taxon>Tracheophyta</taxon>
        <taxon>Spermatophyta</taxon>
        <taxon>Magnoliopsida</taxon>
        <taxon>eudicotyledons</taxon>
        <taxon>Gunneridae</taxon>
        <taxon>Pentapetalae</taxon>
        <taxon>rosids</taxon>
        <taxon>malvids</taxon>
        <taxon>Malvales</taxon>
        <taxon>Malvaceae</taxon>
        <taxon>Byttnerioideae</taxon>
        <taxon>Theobroma</taxon>
    </lineage>
</organism>
<dbReference type="AlphaFoldDB" id="A0A061EU66"/>
<proteinExistence type="predicted"/>
<name>A0A061EU66_THECC</name>
<dbReference type="InParanoid" id="A0A061EU66"/>
<dbReference type="HOGENOM" id="CLU_3054245_0_0_1"/>
<dbReference type="Proteomes" id="UP000026915">
    <property type="component" value="Chromosome 5"/>
</dbReference>
<evidence type="ECO:0000313" key="3">
    <source>
        <dbReference type="Proteomes" id="UP000026915"/>
    </source>
</evidence>
<accession>A0A061EU66</accession>
<gene>
    <name evidence="2" type="ORF">TCM_022711</name>
</gene>
<sequence>MAGQRKTKGRTKEEKKNNNPRWENSRENWWISSNQAIKGGESSDKGKEIVPEDR</sequence>